<organism evidence="2 3">
    <name type="scientific">Paramarasmius palmivorus</name>
    <dbReference type="NCBI Taxonomy" id="297713"/>
    <lineage>
        <taxon>Eukaryota</taxon>
        <taxon>Fungi</taxon>
        <taxon>Dikarya</taxon>
        <taxon>Basidiomycota</taxon>
        <taxon>Agaricomycotina</taxon>
        <taxon>Agaricomycetes</taxon>
        <taxon>Agaricomycetidae</taxon>
        <taxon>Agaricales</taxon>
        <taxon>Marasmiineae</taxon>
        <taxon>Marasmiaceae</taxon>
        <taxon>Paramarasmius</taxon>
    </lineage>
</organism>
<gene>
    <name evidence="2" type="ORF">VNI00_018501</name>
</gene>
<name>A0AAW0AY30_9AGAR</name>
<evidence type="ECO:0000313" key="3">
    <source>
        <dbReference type="Proteomes" id="UP001383192"/>
    </source>
</evidence>
<evidence type="ECO:0000256" key="1">
    <source>
        <dbReference type="SAM" id="MobiDB-lite"/>
    </source>
</evidence>
<dbReference type="AlphaFoldDB" id="A0AAW0AY30"/>
<keyword evidence="3" id="KW-1185">Reference proteome</keyword>
<comment type="caution">
    <text evidence="2">The sequence shown here is derived from an EMBL/GenBank/DDBJ whole genome shotgun (WGS) entry which is preliminary data.</text>
</comment>
<sequence>MQRAPRGLQCTEDGGDKQSRGPLENNIYEHSLLTTNISTATPTPNPSQLMSRTAKASEFYSRFFTEEQTRKFLHVQKNTDALVSGSFVLSWLSGGSFVPNDMDIFVSRKHASIIARQIVESNYHFDPMVTIKVNGRKISVEQPSELMSAVEKELNSWNPNTGWTRDRYTNSNIAGVFNFVNTSGRIIQVVATRCEPVDAILAFHSTVVMNFATCDEVVCLFPNNTLERKRNLQLLDSTTFGVSTALQKYESRGWTTLYTISAWEAINGDEWNMKYRWIGDKHCEVVKFEESAEDGEKADVGEQFLKFWRLDFIEERTTRLTVMAWDRQGPE</sequence>
<dbReference type="Proteomes" id="UP001383192">
    <property type="component" value="Unassembled WGS sequence"/>
</dbReference>
<feature type="region of interest" description="Disordered" evidence="1">
    <location>
        <begin position="1"/>
        <end position="23"/>
    </location>
</feature>
<accession>A0AAW0AY30</accession>
<evidence type="ECO:0000313" key="2">
    <source>
        <dbReference type="EMBL" id="KAK7017940.1"/>
    </source>
</evidence>
<dbReference type="EMBL" id="JAYKXP010000241">
    <property type="protein sequence ID" value="KAK7017940.1"/>
    <property type="molecule type" value="Genomic_DNA"/>
</dbReference>
<reference evidence="2 3" key="1">
    <citation type="submission" date="2024-01" db="EMBL/GenBank/DDBJ databases">
        <title>A draft genome for a cacao thread blight-causing isolate of Paramarasmius palmivorus.</title>
        <authorList>
            <person name="Baruah I.K."/>
            <person name="Bukari Y."/>
            <person name="Amoako-Attah I."/>
            <person name="Meinhardt L.W."/>
            <person name="Bailey B.A."/>
            <person name="Cohen S.P."/>
        </authorList>
    </citation>
    <scope>NUCLEOTIDE SEQUENCE [LARGE SCALE GENOMIC DNA]</scope>
    <source>
        <strain evidence="2 3">GH-12</strain>
    </source>
</reference>
<protein>
    <submittedName>
        <fullName evidence="2">Uncharacterized protein</fullName>
    </submittedName>
</protein>
<proteinExistence type="predicted"/>